<dbReference type="Pfam" id="PF01266">
    <property type="entry name" value="DAO"/>
    <property type="match status" value="1"/>
</dbReference>
<dbReference type="GO" id="GO:0019478">
    <property type="term" value="P:D-amino acid catabolic process"/>
    <property type="evidence" value="ECO:0007669"/>
    <property type="project" value="TreeGrafter"/>
</dbReference>
<dbReference type="AlphaFoldDB" id="A0AAN9UHC5"/>
<keyword evidence="3" id="KW-0285">Flavoprotein</keyword>
<dbReference type="GO" id="GO:0003884">
    <property type="term" value="F:D-amino-acid oxidase activity"/>
    <property type="evidence" value="ECO:0007669"/>
    <property type="project" value="InterPro"/>
</dbReference>
<evidence type="ECO:0000313" key="9">
    <source>
        <dbReference type="Proteomes" id="UP001320245"/>
    </source>
</evidence>
<dbReference type="Gene3D" id="3.40.50.720">
    <property type="entry name" value="NAD(P)-binding Rossmann-like Domain"/>
    <property type="match status" value="1"/>
</dbReference>
<dbReference type="PANTHER" id="PTHR11530">
    <property type="entry name" value="D-AMINO ACID OXIDASE"/>
    <property type="match status" value="1"/>
</dbReference>
<keyword evidence="4" id="KW-0274">FAD</keyword>
<feature type="region of interest" description="Disordered" evidence="6">
    <location>
        <begin position="430"/>
        <end position="457"/>
    </location>
</feature>
<comment type="similarity">
    <text evidence="2">Belongs to the DAMOX/DASOX family.</text>
</comment>
<dbReference type="PANTHER" id="PTHR11530:SF25">
    <property type="entry name" value="FAD DEPENDENT OXIDOREDUCTASE DOMAIN-CONTAINING PROTEIN"/>
    <property type="match status" value="1"/>
</dbReference>
<keyword evidence="5" id="KW-0560">Oxidoreductase</keyword>
<sequence>MVSHNVPSLVMWRDLIPYPERLVQPSASSPHVLIVGAGVTGLVTAWVLLDQGYKVTIISKDWANFSPNNRLTAQIAGALWEYPPAVCGAHTDRISLSNSKRWCMTAYHAWDAIASIPELSRASGVRMMPSDFFFPNPVENDPAQFSKMAEIISSGVKGFRQDTRLMEQRRVNPSYGAVDAYELLAPIIDTDQAMMWLMSLVHSKGASTVTETISGDLFDQEEILRARFGADAIVNATGLAGTELAGDPTCYPIRGALIRVINDGRDFPKVEAALTITADAVHDSNEIVFLVPRNDNILLIGGIAQPNESSLDLTLDSPIVKRMRQRCEAFLPGLKHARVDATYPLAQGLRPFRSRNVRVERELRCMPGTERPSRIVHSYGQGGAGWSLSFGCAGDVADLLKEALGDSVPTPMELDHSYSDGSYSDGCYSDVSDSHTTTSSHTSASSIISVDVKNEGD</sequence>
<organism evidence="8 9">
    <name type="scientific">Cytospora paraplurivora</name>
    <dbReference type="NCBI Taxonomy" id="2898453"/>
    <lineage>
        <taxon>Eukaryota</taxon>
        <taxon>Fungi</taxon>
        <taxon>Dikarya</taxon>
        <taxon>Ascomycota</taxon>
        <taxon>Pezizomycotina</taxon>
        <taxon>Sordariomycetes</taxon>
        <taxon>Sordariomycetidae</taxon>
        <taxon>Diaporthales</taxon>
        <taxon>Cytosporaceae</taxon>
        <taxon>Cytospora</taxon>
    </lineage>
</organism>
<dbReference type="SUPFAM" id="SSF54373">
    <property type="entry name" value="FAD-linked reductases, C-terminal domain"/>
    <property type="match status" value="1"/>
</dbReference>
<keyword evidence="9" id="KW-1185">Reference proteome</keyword>
<evidence type="ECO:0000313" key="8">
    <source>
        <dbReference type="EMBL" id="KAK7747493.1"/>
    </source>
</evidence>
<accession>A0AAN9UHC5</accession>
<evidence type="ECO:0000256" key="2">
    <source>
        <dbReference type="ARBA" id="ARBA00006730"/>
    </source>
</evidence>
<feature type="compositionally biased region" description="Low complexity" evidence="6">
    <location>
        <begin position="430"/>
        <end position="450"/>
    </location>
</feature>
<dbReference type="InterPro" id="IPR006076">
    <property type="entry name" value="FAD-dep_OxRdtase"/>
</dbReference>
<feature type="domain" description="FAD dependent oxidoreductase" evidence="7">
    <location>
        <begin position="32"/>
        <end position="399"/>
    </location>
</feature>
<evidence type="ECO:0000256" key="5">
    <source>
        <dbReference type="ARBA" id="ARBA00023002"/>
    </source>
</evidence>
<comment type="cofactor">
    <cofactor evidence="1">
        <name>FAD</name>
        <dbReference type="ChEBI" id="CHEBI:57692"/>
    </cofactor>
</comment>
<proteinExistence type="inferred from homology"/>
<reference evidence="8 9" key="1">
    <citation type="journal article" date="2023" name="PLoS ONE">
        <title>Cytospora paraplurivora sp. nov. isolated from orchards with fruit tree decline syndrome in Ontario, Canada.</title>
        <authorList>
            <person name="Ilyukhin E."/>
            <person name="Nguyen H.D.T."/>
            <person name="Castle A.J."/>
            <person name="Ellouze W."/>
        </authorList>
    </citation>
    <scope>NUCLEOTIDE SEQUENCE [LARGE SCALE GENOMIC DNA]</scope>
    <source>
        <strain evidence="8 9">FDS-564</strain>
    </source>
</reference>
<name>A0AAN9UHC5_9PEZI</name>
<gene>
    <name evidence="8" type="ORF">SLS53_001748</name>
</gene>
<evidence type="ECO:0000259" key="7">
    <source>
        <dbReference type="Pfam" id="PF01266"/>
    </source>
</evidence>
<dbReference type="InterPro" id="IPR023209">
    <property type="entry name" value="DAO"/>
</dbReference>
<comment type="caution">
    <text evidence="8">The sequence shown here is derived from an EMBL/GenBank/DDBJ whole genome shotgun (WGS) entry which is preliminary data.</text>
</comment>
<evidence type="ECO:0000256" key="1">
    <source>
        <dbReference type="ARBA" id="ARBA00001974"/>
    </source>
</evidence>
<evidence type="ECO:0000256" key="3">
    <source>
        <dbReference type="ARBA" id="ARBA00022630"/>
    </source>
</evidence>
<protein>
    <recommendedName>
        <fullName evidence="7">FAD dependent oxidoreductase domain-containing protein</fullName>
    </recommendedName>
</protein>
<dbReference type="EMBL" id="JAJSPL020000004">
    <property type="protein sequence ID" value="KAK7747493.1"/>
    <property type="molecule type" value="Genomic_DNA"/>
</dbReference>
<evidence type="ECO:0000256" key="4">
    <source>
        <dbReference type="ARBA" id="ARBA00022827"/>
    </source>
</evidence>
<evidence type="ECO:0000256" key="6">
    <source>
        <dbReference type="SAM" id="MobiDB-lite"/>
    </source>
</evidence>
<dbReference type="GO" id="GO:0071949">
    <property type="term" value="F:FAD binding"/>
    <property type="evidence" value="ECO:0007669"/>
    <property type="project" value="InterPro"/>
</dbReference>
<dbReference type="Proteomes" id="UP001320245">
    <property type="component" value="Unassembled WGS sequence"/>
</dbReference>
<dbReference type="SUPFAM" id="SSF51971">
    <property type="entry name" value="Nucleotide-binding domain"/>
    <property type="match status" value="1"/>
</dbReference>
<dbReference type="Gene3D" id="3.30.9.10">
    <property type="entry name" value="D-Amino Acid Oxidase, subunit A, domain 2"/>
    <property type="match status" value="1"/>
</dbReference>
<dbReference type="GO" id="GO:0005737">
    <property type="term" value="C:cytoplasm"/>
    <property type="evidence" value="ECO:0007669"/>
    <property type="project" value="TreeGrafter"/>
</dbReference>